<comment type="similarity">
    <text evidence="1">Belongs to the peptidase S1C family.</text>
</comment>
<proteinExistence type="inferred from homology"/>
<dbReference type="InterPro" id="IPR046449">
    <property type="entry name" value="DEGP_PDZ_sf"/>
</dbReference>
<evidence type="ECO:0000256" key="1">
    <source>
        <dbReference type="ARBA" id="ARBA00010541"/>
    </source>
</evidence>
<dbReference type="Gene3D" id="2.40.10.10">
    <property type="entry name" value="Trypsin-like serine proteases"/>
    <property type="match status" value="2"/>
</dbReference>
<evidence type="ECO:0000259" key="5">
    <source>
        <dbReference type="Pfam" id="PF17815"/>
    </source>
</evidence>
<feature type="domain" description="Protease Do-like PDZ" evidence="5">
    <location>
        <begin position="1604"/>
        <end position="1742"/>
    </location>
</feature>
<dbReference type="Proteomes" id="UP000604046">
    <property type="component" value="Unassembled WGS sequence"/>
</dbReference>
<evidence type="ECO:0000313" key="6">
    <source>
        <dbReference type="EMBL" id="CAE7468400.1"/>
    </source>
</evidence>
<dbReference type="OrthoDB" id="4217619at2759"/>
<dbReference type="PANTHER" id="PTHR45980:SF9">
    <property type="entry name" value="PROTEASE DO-LIKE 10, MITOCHONDRIAL-RELATED"/>
    <property type="match status" value="1"/>
</dbReference>
<reference evidence="6" key="1">
    <citation type="submission" date="2021-02" db="EMBL/GenBank/DDBJ databases">
        <authorList>
            <person name="Dougan E. K."/>
            <person name="Rhodes N."/>
            <person name="Thang M."/>
            <person name="Chan C."/>
        </authorList>
    </citation>
    <scope>NUCLEOTIDE SEQUENCE</scope>
</reference>
<dbReference type="InterPro" id="IPR043504">
    <property type="entry name" value="Peptidase_S1_PA_chymotrypsin"/>
</dbReference>
<dbReference type="InterPro" id="IPR009003">
    <property type="entry name" value="Peptidase_S1_PA"/>
</dbReference>
<dbReference type="InterPro" id="IPR001940">
    <property type="entry name" value="Peptidase_S1C"/>
</dbReference>
<name>A0A812SB76_9DINO</name>
<keyword evidence="2" id="KW-0645">Protease</keyword>
<dbReference type="Pfam" id="PF13365">
    <property type="entry name" value="Trypsin_2"/>
    <property type="match status" value="1"/>
</dbReference>
<dbReference type="PRINTS" id="PR00834">
    <property type="entry name" value="PROTEASES2C"/>
</dbReference>
<accession>A0A812SB76</accession>
<dbReference type="InterPro" id="IPR041517">
    <property type="entry name" value="DEGP_PDZ"/>
</dbReference>
<dbReference type="PANTHER" id="PTHR45980">
    <property type="match status" value="1"/>
</dbReference>
<dbReference type="Gene3D" id="3.20.190.20">
    <property type="match status" value="1"/>
</dbReference>
<organism evidence="6 7">
    <name type="scientific">Symbiodinium natans</name>
    <dbReference type="NCBI Taxonomy" id="878477"/>
    <lineage>
        <taxon>Eukaryota</taxon>
        <taxon>Sar</taxon>
        <taxon>Alveolata</taxon>
        <taxon>Dinophyceae</taxon>
        <taxon>Suessiales</taxon>
        <taxon>Symbiodiniaceae</taxon>
        <taxon>Symbiodinium</taxon>
    </lineage>
</organism>
<dbReference type="GO" id="GO:0006508">
    <property type="term" value="P:proteolysis"/>
    <property type="evidence" value="ECO:0007669"/>
    <property type="project" value="UniProtKB-KW"/>
</dbReference>
<keyword evidence="3" id="KW-0378">Hydrolase</keyword>
<gene>
    <name evidence="6" type="primary">DEGP9</name>
    <name evidence="6" type="ORF">SNAT2548_LOCUS26215</name>
</gene>
<keyword evidence="7" id="KW-1185">Reference proteome</keyword>
<dbReference type="Pfam" id="PF17815">
    <property type="entry name" value="PDZ_3"/>
    <property type="match status" value="1"/>
</dbReference>
<evidence type="ECO:0000313" key="7">
    <source>
        <dbReference type="Proteomes" id="UP000604046"/>
    </source>
</evidence>
<keyword evidence="4" id="KW-0720">Serine protease</keyword>
<evidence type="ECO:0000256" key="2">
    <source>
        <dbReference type="ARBA" id="ARBA00022670"/>
    </source>
</evidence>
<evidence type="ECO:0000256" key="4">
    <source>
        <dbReference type="ARBA" id="ARBA00022825"/>
    </source>
</evidence>
<protein>
    <submittedName>
        <fullName evidence="6">DEGP9 protein</fullName>
    </submittedName>
</protein>
<evidence type="ECO:0000256" key="3">
    <source>
        <dbReference type="ARBA" id="ARBA00022801"/>
    </source>
</evidence>
<dbReference type="GO" id="GO:0004252">
    <property type="term" value="F:serine-type endopeptidase activity"/>
    <property type="evidence" value="ECO:0007669"/>
    <property type="project" value="InterPro"/>
</dbReference>
<comment type="caution">
    <text evidence="6">The sequence shown here is derived from an EMBL/GenBank/DDBJ whole genome shotgun (WGS) entry which is preliminary data.</text>
</comment>
<dbReference type="EMBL" id="CAJNDS010002423">
    <property type="protein sequence ID" value="CAE7468400.1"/>
    <property type="molecule type" value="Genomic_DNA"/>
</dbReference>
<sequence>MRTPKFYFGDISNETSNYILITERIAFAELEGRAKGDSLRPYEIEGPYDKCKDYELHGSGKEHYTLIMQMSAKLAAADKSFRMGSKSFLAANFGAPPASASPADFGVNFYGPSGDSAQATMQKLKVGIKFFSKTASMMFADYVQTDAYIEKFTRTMMTFQAYAREIDFWKHLNPDFIALGHANLNVDNAYFWRDEHGKLDCGVLDWGGFGSACVGHKLYWYINCAEWDNNRDNLRFYVETFVETYHAEGGPKIDPDVLETMIKLTGLGNLSTMIAAVPDCLRQLPESEWSSIRDRMDPRITTNLHGKSTLRTTLRAMDNGLRLIEEMQVDQLLQDWIQDVWVGQLGFEAKTDEMIFSGGGSETEIKQLEGRCEKERQKPPLRWAPISIDLVLSNHDKVAPGMCYGLEFPWSAEKLKEMGPAWLTKAFQKAGTLEASNRVVQIHINETPVTAGNNAGKFLFEVTYENERPGLHTKLFAKVPHAMTKATKQDRLSSSVLKQPMDYLEIHTYRVAETFLPMKTPKFYFGDISNETSNFILITERIPFAELEGRDPGQPLKPFEIEGPYDKCKDYELHGSGKEYYTLIMQMSGKLAAAGISGKMGSRQFVLENFGVIPDVSKPELWGLVLDGPSGGMTQATMSKLKIGIQFFSKTAAVLFADYVQTDAFIDKFTRTMMTFAAYTKEIDYWKHLDTAYIALTHANLNVDNAYFWRDDQGQLDCGVLDWGGFGAACVGHKIYWYINCAEWENNKENLRFYLATFSKTYHDEGGPLLDLDKLEMMVKLTGLGNLMNMIAAVPDCLRQLPEKEWAGIKDRFDERITQNLHGKSTLRTTLRAMDNGLRFIEELEVDKLLEHWVDDIWVGSMAYFGPVFGCGLRLSEKLAPEDEEAPGPMFGGACCLGVAEASLKALPSSNEKMRGKPRQIPVSGPPDNLDRNGHMTCEVAPPSFAVPPEPSGDDVEPFAGTETGTDFGGSPNFVGSVTAKSGGIWDAEQTDQSVAPGEMGEAVESIDNDGMLHAQAFLRAGLGIVEPKELRTHESFTMFFPNEASSVVSQEVVGEAAIYGLLLMCMKSNVLLGYCMMPTCAEVVIWPGLSSFGQAYRFASHRCGGALAANGQAAAHFISEVGQISNRKLFFNGDFCACQNLKTNALCKNAKQISASEKSVDPDKTDAQGQSAKPLYTFSRCRRAMTMPLYAARHFEHLSRIQCTSQAVSAMAAKRRRTAGDTAATSTRHLQAIVCIHRRLVEKASLWQMNTYEIVGWSTYSTKAAEVGTELVAAQSVVEVISTSALPQYAYPYAQPLQTSSQSTAFMVDFGEDLGQVLLCTHHAVQNASCVQVKRRDHDRRYDAQVIVTGFECDLALLKVQAKDFWKSLVPLELDMALPPLLAPVTVLGFAQGGQNLCTTQGVVSRLDVMSYTGCYVKLPVLQIDAAINSGSSGGPALSGGRVLGAAFSALNATQAQNVGYLVPSKVVARFVRDFRARGHYTQFCFPPFTWQSLLTEDARKYYQVQERRCGVRISHIHASAVGKLKPDDVLLSIDGQTVGHDGKVPMDTCHTRVSLWVLFAEKLTSEYCTIRILRQNREQDLKLRLKPYRPIIPEDPYCRGAQDYFIVAGLVFQPVSGMYLRDLINIGEEASMRSMCERMNSLKDYSWCKEEQADGSNRFIILGDVLQHPVNVGVSYYQILRTFNGQPVRGLQGLAKAVDKCKKAWMRFEFLDDVVCVMSAKQGHAATKEVMKQFGLTTDRRLT</sequence>
<dbReference type="SUPFAM" id="SSF50494">
    <property type="entry name" value="Trypsin-like serine proteases"/>
    <property type="match status" value="1"/>
</dbReference>